<protein>
    <submittedName>
        <fullName evidence="3">Hydroxylamine dehydrogenase</fullName>
    </submittedName>
</protein>
<dbReference type="EMBL" id="QICQ01000042">
    <property type="protein sequence ID" value="PXV75028.1"/>
    <property type="molecule type" value="Genomic_DNA"/>
</dbReference>
<evidence type="ECO:0000313" key="4">
    <source>
        <dbReference type="Proteomes" id="UP000183926"/>
    </source>
</evidence>
<name>A0A1G4WRW7_9PROT</name>
<dbReference type="AlphaFoldDB" id="A0A1G4WRW7"/>
<organism evidence="3 4">
    <name type="scientific">Nitrosomonas eutropha</name>
    <dbReference type="NCBI Taxonomy" id="916"/>
    <lineage>
        <taxon>Bacteria</taxon>
        <taxon>Pseudomonadati</taxon>
        <taxon>Pseudomonadota</taxon>
        <taxon>Betaproteobacteria</taxon>
        <taxon>Nitrosomonadales</taxon>
        <taxon>Nitrosomonadaceae</taxon>
        <taxon>Nitrosomonas</taxon>
    </lineage>
</organism>
<sequence length="29" mass="3076">MRLGEYLKGMLLCAGLLLIGPVQADISTV</sequence>
<evidence type="ECO:0000313" key="3">
    <source>
        <dbReference type="EMBL" id="SFU76177.1"/>
    </source>
</evidence>
<proteinExistence type="predicted"/>
<dbReference type="EMBL" id="FPBL01000005">
    <property type="protein sequence ID" value="SFU59678.1"/>
    <property type="molecule type" value="Genomic_DNA"/>
</dbReference>
<dbReference type="Proteomes" id="UP000247780">
    <property type="component" value="Unassembled WGS sequence"/>
</dbReference>
<keyword evidence="5" id="KW-1185">Reference proteome</keyword>
<gene>
    <name evidence="1" type="ORF">C8R14_14211</name>
    <name evidence="2" type="ORF">SAMN05216339_1051</name>
    <name evidence="3" type="ORF">SAMN05216339_1111</name>
</gene>
<evidence type="ECO:0000313" key="5">
    <source>
        <dbReference type="Proteomes" id="UP000247780"/>
    </source>
</evidence>
<reference evidence="1 5" key="2">
    <citation type="submission" date="2018-04" db="EMBL/GenBank/DDBJ databases">
        <title>Active sludge and wastewater microbial communities from Klosterneuburg, Austria.</title>
        <authorList>
            <person name="Wagner M."/>
        </authorList>
    </citation>
    <scope>NUCLEOTIDE SEQUENCE [LARGE SCALE GENOMIC DNA]</scope>
    <source>
        <strain evidence="1 5">Nm 57</strain>
    </source>
</reference>
<dbReference type="EMBL" id="FPBL01000011">
    <property type="protein sequence ID" value="SFU76177.1"/>
    <property type="molecule type" value="Genomic_DNA"/>
</dbReference>
<evidence type="ECO:0000313" key="2">
    <source>
        <dbReference type="EMBL" id="SFU59678.1"/>
    </source>
</evidence>
<dbReference type="Proteomes" id="UP000183926">
    <property type="component" value="Unassembled WGS sequence"/>
</dbReference>
<feature type="non-terminal residue" evidence="3">
    <location>
        <position position="29"/>
    </location>
</feature>
<evidence type="ECO:0000313" key="1">
    <source>
        <dbReference type="EMBL" id="PXV75028.1"/>
    </source>
</evidence>
<accession>A0A1G4WRW7</accession>
<reference evidence="3 4" key="1">
    <citation type="submission" date="2016-10" db="EMBL/GenBank/DDBJ databases">
        <authorList>
            <person name="de Groot N.N."/>
        </authorList>
    </citation>
    <scope>NUCLEOTIDE SEQUENCE [LARGE SCALE GENOMIC DNA]</scope>
    <source>
        <strain evidence="3 4">Nm24</strain>
    </source>
</reference>